<evidence type="ECO:0000313" key="6">
    <source>
        <dbReference type="EMBL" id="PIK61671.1"/>
    </source>
</evidence>
<dbReference type="AlphaFoldDB" id="A0A2G8LN39"/>
<evidence type="ECO:0000313" key="7">
    <source>
        <dbReference type="Proteomes" id="UP000230750"/>
    </source>
</evidence>
<name>A0A2G8LN39_STIJA</name>
<comment type="caution">
    <text evidence="6">The sequence shown here is derived from an EMBL/GenBank/DDBJ whole genome shotgun (WGS) entry which is preliminary data.</text>
</comment>
<evidence type="ECO:0000259" key="5">
    <source>
        <dbReference type="PROSITE" id="PS01180"/>
    </source>
</evidence>
<feature type="compositionally biased region" description="Polar residues" evidence="4">
    <location>
        <begin position="186"/>
        <end position="198"/>
    </location>
</feature>
<dbReference type="Proteomes" id="UP000230750">
    <property type="component" value="Unassembled WGS sequence"/>
</dbReference>
<evidence type="ECO:0000256" key="3">
    <source>
        <dbReference type="PROSITE-ProRule" id="PRU00059"/>
    </source>
</evidence>
<evidence type="ECO:0000256" key="4">
    <source>
        <dbReference type="SAM" id="MobiDB-lite"/>
    </source>
</evidence>
<organism evidence="6 7">
    <name type="scientific">Stichopus japonicus</name>
    <name type="common">Sea cucumber</name>
    <dbReference type="NCBI Taxonomy" id="307972"/>
    <lineage>
        <taxon>Eukaryota</taxon>
        <taxon>Metazoa</taxon>
        <taxon>Echinodermata</taxon>
        <taxon>Eleutherozoa</taxon>
        <taxon>Echinozoa</taxon>
        <taxon>Holothuroidea</taxon>
        <taxon>Aspidochirotacea</taxon>
        <taxon>Aspidochirotida</taxon>
        <taxon>Stichopodidae</taxon>
        <taxon>Apostichopus</taxon>
    </lineage>
</organism>
<comment type="caution">
    <text evidence="3">Lacks conserved residue(s) required for the propagation of feature annotation.</text>
</comment>
<dbReference type="Gene3D" id="2.60.120.290">
    <property type="entry name" value="Spermadhesin, CUB domain"/>
    <property type="match status" value="2"/>
</dbReference>
<dbReference type="SUPFAM" id="SSF49854">
    <property type="entry name" value="Spermadhesin, CUB domain"/>
    <property type="match status" value="2"/>
</dbReference>
<feature type="domain" description="CUB" evidence="5">
    <location>
        <begin position="200"/>
        <end position="309"/>
    </location>
</feature>
<dbReference type="InterPro" id="IPR000859">
    <property type="entry name" value="CUB_dom"/>
</dbReference>
<keyword evidence="7" id="KW-1185">Reference proteome</keyword>
<proteinExistence type="predicted"/>
<feature type="region of interest" description="Disordered" evidence="4">
    <location>
        <begin position="1"/>
        <end position="198"/>
    </location>
</feature>
<feature type="domain" description="CUB" evidence="5">
    <location>
        <begin position="314"/>
        <end position="449"/>
    </location>
</feature>
<evidence type="ECO:0000256" key="2">
    <source>
        <dbReference type="ARBA" id="ARBA00023157"/>
    </source>
</evidence>
<dbReference type="PANTHER" id="PTHR24251">
    <property type="entry name" value="OVOCHYMASE-RELATED"/>
    <property type="match status" value="1"/>
</dbReference>
<protein>
    <submittedName>
        <fullName evidence="6">Putative cubilin</fullName>
    </submittedName>
</protein>
<keyword evidence="1" id="KW-0677">Repeat</keyword>
<feature type="compositionally biased region" description="Polar residues" evidence="4">
    <location>
        <begin position="29"/>
        <end position="40"/>
    </location>
</feature>
<sequence>MSTKSQNDRFGSPDTSENTTPAVTKPFIPTSSLDPNTQEVTSHDVRESTPSSSMERQQSDTSENTRSAVTKPFTPTSSLDPNTQEVTSHDVRESTPSSSMERQQSDTSENTRSAVTKPFTPTSSLDPNTQEVTSHDVRESTPSSSMERQQSDTSENTRSAVTKPFTPTSSLDPNTQEVTSHDVGGSTPSSSMGRQQSAICESIESDEDDFLVTSPGSPLNYADDIYCTYHIYAPPKNVVRLTFTSFDVDCDGDLLKIYDGDILGPASTSQHCNNNLPSDMVSTRGEVTLVFTTDSQTNGQGFQANFEYVSKNPCDVTYTDDKSVITSPEYPSPRQTVEQTCVNWIQAPDGKVIEITFTAFSISERRRDDYAMVGFTPAFDWINVGETKTCPYNKITIYDGNDDSHPFETPLCGPSPPPAFKTTGNFMYLSYYSDGTIDDGLYYATFQFLDS</sequence>
<feature type="compositionally biased region" description="Polar residues" evidence="4">
    <location>
        <begin position="1"/>
        <end position="22"/>
    </location>
</feature>
<gene>
    <name evidence="6" type="ORF">BSL78_01375</name>
</gene>
<feature type="compositionally biased region" description="Polar residues" evidence="4">
    <location>
        <begin position="94"/>
        <end position="132"/>
    </location>
</feature>
<dbReference type="CDD" id="cd00041">
    <property type="entry name" value="CUB"/>
    <property type="match status" value="2"/>
</dbReference>
<keyword evidence="2 3" id="KW-1015">Disulfide bond</keyword>
<dbReference type="OrthoDB" id="6369184at2759"/>
<dbReference type="STRING" id="307972.A0A2G8LN39"/>
<feature type="disulfide bond" evidence="3">
    <location>
        <begin position="314"/>
        <end position="341"/>
    </location>
</feature>
<evidence type="ECO:0000256" key="1">
    <source>
        <dbReference type="ARBA" id="ARBA00022737"/>
    </source>
</evidence>
<dbReference type="Pfam" id="PF00431">
    <property type="entry name" value="CUB"/>
    <property type="match status" value="3"/>
</dbReference>
<accession>A0A2G8LN39</accession>
<reference evidence="6 7" key="1">
    <citation type="journal article" date="2017" name="PLoS Biol.">
        <title>The sea cucumber genome provides insights into morphological evolution and visceral regeneration.</title>
        <authorList>
            <person name="Zhang X."/>
            <person name="Sun L."/>
            <person name="Yuan J."/>
            <person name="Sun Y."/>
            <person name="Gao Y."/>
            <person name="Zhang L."/>
            <person name="Li S."/>
            <person name="Dai H."/>
            <person name="Hamel J.F."/>
            <person name="Liu C."/>
            <person name="Yu Y."/>
            <person name="Liu S."/>
            <person name="Lin W."/>
            <person name="Guo K."/>
            <person name="Jin S."/>
            <person name="Xu P."/>
            <person name="Storey K.B."/>
            <person name="Huan P."/>
            <person name="Zhang T."/>
            <person name="Zhou Y."/>
            <person name="Zhang J."/>
            <person name="Lin C."/>
            <person name="Li X."/>
            <person name="Xing L."/>
            <person name="Huo D."/>
            <person name="Sun M."/>
            <person name="Wang L."/>
            <person name="Mercier A."/>
            <person name="Li F."/>
            <person name="Yang H."/>
            <person name="Xiang J."/>
        </authorList>
    </citation>
    <scope>NUCLEOTIDE SEQUENCE [LARGE SCALE GENOMIC DNA]</scope>
    <source>
        <strain evidence="6">Shaxun</strain>
        <tissue evidence="6">Muscle</tissue>
    </source>
</reference>
<dbReference type="EMBL" id="MRZV01000027">
    <property type="protein sequence ID" value="PIK61671.1"/>
    <property type="molecule type" value="Genomic_DNA"/>
</dbReference>
<dbReference type="InterPro" id="IPR035914">
    <property type="entry name" value="Sperma_CUB_dom_sf"/>
</dbReference>
<feature type="disulfide bond" evidence="3">
    <location>
        <begin position="200"/>
        <end position="227"/>
    </location>
</feature>
<feature type="compositionally biased region" description="Polar residues" evidence="4">
    <location>
        <begin position="140"/>
        <end position="178"/>
    </location>
</feature>
<dbReference type="SMART" id="SM00042">
    <property type="entry name" value="CUB"/>
    <property type="match status" value="2"/>
</dbReference>
<dbReference type="PANTHER" id="PTHR24251:SF50">
    <property type="entry name" value="ATTRACTIN-LIKE 1A"/>
    <property type="match status" value="1"/>
</dbReference>
<feature type="compositionally biased region" description="Polar residues" evidence="4">
    <location>
        <begin position="48"/>
        <end position="86"/>
    </location>
</feature>
<dbReference type="PROSITE" id="PS01180">
    <property type="entry name" value="CUB"/>
    <property type="match status" value="2"/>
</dbReference>